<protein>
    <submittedName>
        <fullName evidence="1">Uncharacterized protein</fullName>
    </submittedName>
</protein>
<dbReference type="AlphaFoldDB" id="A0A3N4I4E8"/>
<organism evidence="1 2">
    <name type="scientific">Ascobolus immersus RN42</name>
    <dbReference type="NCBI Taxonomy" id="1160509"/>
    <lineage>
        <taxon>Eukaryota</taxon>
        <taxon>Fungi</taxon>
        <taxon>Dikarya</taxon>
        <taxon>Ascomycota</taxon>
        <taxon>Pezizomycotina</taxon>
        <taxon>Pezizomycetes</taxon>
        <taxon>Pezizales</taxon>
        <taxon>Ascobolaceae</taxon>
        <taxon>Ascobolus</taxon>
    </lineage>
</organism>
<sequence>MISPNKSSTTNGASPGRFRFYRSANEVLAMHVREFTFYFGLSPQNSHTDLAPDDFARYFRLQFEVPDPYAHDESVDGYGRVTKRVIRVVKGPTGMDDGNDHVEQTDIRKEDGEPRRLEVEFGDSEREHTVEHSIADSKKQIRGLERILKGAEGIFGDR</sequence>
<proteinExistence type="predicted"/>
<reference evidence="1 2" key="1">
    <citation type="journal article" date="2018" name="Nat. Ecol. Evol.">
        <title>Pezizomycetes genomes reveal the molecular basis of ectomycorrhizal truffle lifestyle.</title>
        <authorList>
            <person name="Murat C."/>
            <person name="Payen T."/>
            <person name="Noel B."/>
            <person name="Kuo A."/>
            <person name="Morin E."/>
            <person name="Chen J."/>
            <person name="Kohler A."/>
            <person name="Krizsan K."/>
            <person name="Balestrini R."/>
            <person name="Da Silva C."/>
            <person name="Montanini B."/>
            <person name="Hainaut M."/>
            <person name="Levati E."/>
            <person name="Barry K.W."/>
            <person name="Belfiori B."/>
            <person name="Cichocki N."/>
            <person name="Clum A."/>
            <person name="Dockter R.B."/>
            <person name="Fauchery L."/>
            <person name="Guy J."/>
            <person name="Iotti M."/>
            <person name="Le Tacon F."/>
            <person name="Lindquist E.A."/>
            <person name="Lipzen A."/>
            <person name="Malagnac F."/>
            <person name="Mello A."/>
            <person name="Molinier V."/>
            <person name="Miyauchi S."/>
            <person name="Poulain J."/>
            <person name="Riccioni C."/>
            <person name="Rubini A."/>
            <person name="Sitrit Y."/>
            <person name="Splivallo R."/>
            <person name="Traeger S."/>
            <person name="Wang M."/>
            <person name="Zifcakova L."/>
            <person name="Wipf D."/>
            <person name="Zambonelli A."/>
            <person name="Paolocci F."/>
            <person name="Nowrousian M."/>
            <person name="Ottonello S."/>
            <person name="Baldrian P."/>
            <person name="Spatafora J.W."/>
            <person name="Henrissat B."/>
            <person name="Nagy L.G."/>
            <person name="Aury J.M."/>
            <person name="Wincker P."/>
            <person name="Grigoriev I.V."/>
            <person name="Bonfante P."/>
            <person name="Martin F.M."/>
        </authorList>
    </citation>
    <scope>NUCLEOTIDE SEQUENCE [LARGE SCALE GENOMIC DNA]</scope>
    <source>
        <strain evidence="1 2">RN42</strain>
    </source>
</reference>
<dbReference type="EMBL" id="ML119683">
    <property type="protein sequence ID" value="RPA80975.1"/>
    <property type="molecule type" value="Genomic_DNA"/>
</dbReference>
<dbReference type="Proteomes" id="UP000275078">
    <property type="component" value="Unassembled WGS sequence"/>
</dbReference>
<accession>A0A3N4I4E8</accession>
<evidence type="ECO:0000313" key="2">
    <source>
        <dbReference type="Proteomes" id="UP000275078"/>
    </source>
</evidence>
<name>A0A3N4I4E8_ASCIM</name>
<gene>
    <name evidence="1" type="ORF">BJ508DRAFT_306933</name>
</gene>
<evidence type="ECO:0000313" key="1">
    <source>
        <dbReference type="EMBL" id="RPA80975.1"/>
    </source>
</evidence>
<keyword evidence="2" id="KW-1185">Reference proteome</keyword>